<reference evidence="2" key="1">
    <citation type="submission" date="2021-01" db="EMBL/GenBank/DDBJ databases">
        <authorList>
            <person name="Corre E."/>
            <person name="Pelletier E."/>
            <person name="Niang G."/>
            <person name="Scheremetjew M."/>
            <person name="Finn R."/>
            <person name="Kale V."/>
            <person name="Holt S."/>
            <person name="Cochrane G."/>
            <person name="Meng A."/>
            <person name="Brown T."/>
            <person name="Cohen L."/>
        </authorList>
    </citation>
    <scope>NUCLEOTIDE SEQUENCE</scope>
    <source>
        <strain evidence="2">CCMP281</strain>
    </source>
</reference>
<dbReference type="EMBL" id="HBHX01073387">
    <property type="protein sequence ID" value="CAE0154607.1"/>
    <property type="molecule type" value="Transcribed_RNA"/>
</dbReference>
<protein>
    <submittedName>
        <fullName evidence="2">Uncharacterized protein</fullName>
    </submittedName>
</protein>
<name>A0A7S3C605_9EUKA</name>
<dbReference type="AlphaFoldDB" id="A0A7S3C605"/>
<organism evidence="2">
    <name type="scientific">Haptolina ericina</name>
    <dbReference type="NCBI Taxonomy" id="156174"/>
    <lineage>
        <taxon>Eukaryota</taxon>
        <taxon>Haptista</taxon>
        <taxon>Haptophyta</taxon>
        <taxon>Prymnesiophyceae</taxon>
        <taxon>Prymnesiales</taxon>
        <taxon>Prymnesiaceae</taxon>
        <taxon>Haptolina</taxon>
    </lineage>
</organism>
<sequence length="216" mass="24788">MLHTVYEFYACGLDSNGKQDEAGSNRSLLLSLDEWTQFLTDCDLFDEDFTREKAVLCFKWSQMYVTDEVKRAETLLHLNFVDFLEAIGRVCTMKPLPTPEILKAYNSRSVAHFYSQADEDLHAGRELLRRPLDWQEEESSTAPLRPVLESLISLILERLSASETQLTRKELRTRLLAKQKKRERMRAAQMTKQRAGHDGSASGGFLSQLIEGRDLV</sequence>
<accession>A0A7S3C605</accession>
<evidence type="ECO:0000313" key="2">
    <source>
        <dbReference type="EMBL" id="CAE0154607.1"/>
    </source>
</evidence>
<feature type="region of interest" description="Disordered" evidence="1">
    <location>
        <begin position="178"/>
        <end position="205"/>
    </location>
</feature>
<evidence type="ECO:0000256" key="1">
    <source>
        <dbReference type="SAM" id="MobiDB-lite"/>
    </source>
</evidence>
<proteinExistence type="predicted"/>
<gene>
    <name evidence="2" type="ORF">HERI1096_LOCUS40625</name>
</gene>